<evidence type="ECO:0000256" key="1">
    <source>
        <dbReference type="SAM" id="MobiDB-lite"/>
    </source>
</evidence>
<dbReference type="Proteomes" id="UP001337655">
    <property type="component" value="Unassembled WGS sequence"/>
</dbReference>
<dbReference type="InterPro" id="IPR000182">
    <property type="entry name" value="GNAT_dom"/>
</dbReference>
<feature type="compositionally biased region" description="Basic and acidic residues" evidence="1">
    <location>
        <begin position="215"/>
        <end position="227"/>
    </location>
</feature>
<evidence type="ECO:0000313" key="3">
    <source>
        <dbReference type="EMBL" id="KAK5172173.1"/>
    </source>
</evidence>
<name>A0AAV9PEU4_9PEZI</name>
<feature type="region of interest" description="Disordered" evidence="1">
    <location>
        <begin position="206"/>
        <end position="227"/>
    </location>
</feature>
<dbReference type="Gene3D" id="3.40.630.30">
    <property type="match status" value="1"/>
</dbReference>
<dbReference type="EMBL" id="JAVRRT010000005">
    <property type="protein sequence ID" value="KAK5172173.1"/>
    <property type="molecule type" value="Genomic_DNA"/>
</dbReference>
<reference evidence="3 4" key="1">
    <citation type="submission" date="2023-08" db="EMBL/GenBank/DDBJ databases">
        <title>Black Yeasts Isolated from many extreme environments.</title>
        <authorList>
            <person name="Coleine C."/>
            <person name="Stajich J.E."/>
            <person name="Selbmann L."/>
        </authorList>
    </citation>
    <scope>NUCLEOTIDE SEQUENCE [LARGE SCALE GENOMIC DNA]</scope>
    <source>
        <strain evidence="3 4">CCFEE 5935</strain>
    </source>
</reference>
<protein>
    <recommendedName>
        <fullName evidence="2">N-acetyltransferase domain-containing protein</fullName>
    </recommendedName>
</protein>
<feature type="domain" description="N-acetyltransferase" evidence="2">
    <location>
        <begin position="18"/>
        <end position="168"/>
    </location>
</feature>
<dbReference type="InterPro" id="IPR051531">
    <property type="entry name" value="N-acetyltransferase"/>
</dbReference>
<dbReference type="PANTHER" id="PTHR43792:SF1">
    <property type="entry name" value="N-ACETYLTRANSFERASE DOMAIN-CONTAINING PROTEIN"/>
    <property type="match status" value="1"/>
</dbReference>
<keyword evidence="4" id="KW-1185">Reference proteome</keyword>
<comment type="caution">
    <text evidence="3">The sequence shown here is derived from an EMBL/GenBank/DDBJ whole genome shotgun (WGS) entry which is preliminary data.</text>
</comment>
<proteinExistence type="predicted"/>
<dbReference type="GO" id="GO:0016747">
    <property type="term" value="F:acyltransferase activity, transferring groups other than amino-acyl groups"/>
    <property type="evidence" value="ECO:0007669"/>
    <property type="project" value="InterPro"/>
</dbReference>
<organism evidence="3 4">
    <name type="scientific">Saxophila tyrrhenica</name>
    <dbReference type="NCBI Taxonomy" id="1690608"/>
    <lineage>
        <taxon>Eukaryota</taxon>
        <taxon>Fungi</taxon>
        <taxon>Dikarya</taxon>
        <taxon>Ascomycota</taxon>
        <taxon>Pezizomycotina</taxon>
        <taxon>Dothideomycetes</taxon>
        <taxon>Dothideomycetidae</taxon>
        <taxon>Mycosphaerellales</taxon>
        <taxon>Extremaceae</taxon>
        <taxon>Saxophila</taxon>
    </lineage>
</organism>
<evidence type="ECO:0000259" key="2">
    <source>
        <dbReference type="Pfam" id="PF13302"/>
    </source>
</evidence>
<dbReference type="Pfam" id="PF13302">
    <property type="entry name" value="Acetyltransf_3"/>
    <property type="match status" value="1"/>
</dbReference>
<dbReference type="AlphaFoldDB" id="A0AAV9PEU4"/>
<accession>A0AAV9PEU4</accession>
<dbReference type="GeneID" id="89925157"/>
<evidence type="ECO:0000313" key="4">
    <source>
        <dbReference type="Proteomes" id="UP001337655"/>
    </source>
</evidence>
<dbReference type="RefSeq" id="XP_064661017.1">
    <property type="nucleotide sequence ID" value="XM_064801066.1"/>
</dbReference>
<sequence>MSSPTLAPSLPTTLKTDRLILRLLDPDSESDCQEFVGLYERYITRKVGPIPNVPTVQDIRLKHERTRPKAELCTLASPPRGMIHFIYLQAFENDGHNTSDSGPLVGHVLLSFRDEMPFPDLGYSILEAHEGRGYVSEAGRECLHFWHDEVGVKEICIATAVENNTAKRMGFEEGGQFTVVNGHPPNEEVEKAKAFVLPGMNWPDGPEVTLQRPARRQEAQLDSDKPL</sequence>
<dbReference type="PANTHER" id="PTHR43792">
    <property type="entry name" value="GNAT FAMILY, PUTATIVE (AFU_ORTHOLOGUE AFUA_3G00765)-RELATED-RELATED"/>
    <property type="match status" value="1"/>
</dbReference>
<dbReference type="InterPro" id="IPR016181">
    <property type="entry name" value="Acyl_CoA_acyltransferase"/>
</dbReference>
<dbReference type="SUPFAM" id="SSF55729">
    <property type="entry name" value="Acyl-CoA N-acyltransferases (Nat)"/>
    <property type="match status" value="1"/>
</dbReference>
<gene>
    <name evidence="3" type="ORF">LTR77_003811</name>
</gene>